<evidence type="ECO:0000313" key="2">
    <source>
        <dbReference type="EMBL" id="CAE4660906.1"/>
    </source>
</evidence>
<dbReference type="InterPro" id="IPR003325">
    <property type="entry name" value="TerD"/>
</dbReference>
<dbReference type="InterPro" id="IPR000008">
    <property type="entry name" value="C2_dom"/>
</dbReference>
<feature type="domain" description="C2" evidence="1">
    <location>
        <begin position="1"/>
        <end position="147"/>
    </location>
</feature>
<dbReference type="AlphaFoldDB" id="A0A7S4T1T8"/>
<dbReference type="Gene3D" id="2.60.40.150">
    <property type="entry name" value="C2 domain"/>
    <property type="match status" value="1"/>
</dbReference>
<dbReference type="Pfam" id="PF02342">
    <property type="entry name" value="TerD"/>
    <property type="match status" value="2"/>
</dbReference>
<dbReference type="SUPFAM" id="SSF49562">
    <property type="entry name" value="C2 domain (Calcium/lipid-binding domain, CaLB)"/>
    <property type="match status" value="1"/>
</dbReference>
<dbReference type="SMART" id="SM00239">
    <property type="entry name" value="C2"/>
    <property type="match status" value="1"/>
</dbReference>
<dbReference type="PANTHER" id="PTHR32097">
    <property type="entry name" value="CAMP-BINDING PROTEIN 1-RELATED"/>
    <property type="match status" value="1"/>
</dbReference>
<sequence>MTNKSPSLSSLNIKITILQGRNLVAKDRALFGIGKKNASDPYVRVFFGGKIHGRTQAGRSLRIDQTIERGRTETQYKTLNPHWRRGIVKISLNSQMANDLISGKDPSLAKIKLLIFDEDQVSEDDDMGTVVIPLRPLLGQPPEAKWYSVEKGKGEHHVKNATGELQVKVEVSGKKVLSLTKGNVYNIPGGKLRVGLGWQLEGRKSKRGMGTDLDISCVAIDYQGHIRMDETVYYGDLENSNRSILHSGDELTGEEDLQGSGDDEVITCDLDRICPYVLGLYFIATVATAGKTFANVTSALVRVTDKRTGALMCNIVPSLAGESTALFLFRLARDTRNRCWALSVIGEGHDTARDFGVLIPEIKNFSRDLVPHISVNPYERVALLSKGGAVRVRDFAGVSEGGKVPSEMTFGLAWDVTNGVNIDLDASVVCLSQNLGVAEIVYYGRLNSNNGSIRHGGDEREGDEKGDDEKIHLSLDKIPDNVEYIGFVINSYSGQELDDVSKASCHLFDSYTLEDRARYVMSNCKALDKHTALVVGCLYRDRSAFAKDEWCLWIISEAAQGKTVKDNLGDLRRALKHGPPKPILQPPIEEDIVFNPMPEPIPVADADIHVVPLHEMEDIYVQF</sequence>
<dbReference type="PANTHER" id="PTHR32097:SF17">
    <property type="entry name" value="CAMP-BINDING PROTEIN 1-RELATED"/>
    <property type="match status" value="1"/>
</dbReference>
<gene>
    <name evidence="2" type="ORF">DBRI00130_LOCUS41013</name>
</gene>
<organism evidence="2">
    <name type="scientific">Ditylum brightwellii</name>
    <dbReference type="NCBI Taxonomy" id="49249"/>
    <lineage>
        <taxon>Eukaryota</taxon>
        <taxon>Sar</taxon>
        <taxon>Stramenopiles</taxon>
        <taxon>Ochrophyta</taxon>
        <taxon>Bacillariophyta</taxon>
        <taxon>Mediophyceae</taxon>
        <taxon>Lithodesmiophycidae</taxon>
        <taxon>Lithodesmiales</taxon>
        <taxon>Lithodesmiaceae</taxon>
        <taxon>Ditylum</taxon>
    </lineage>
</organism>
<dbReference type="CDD" id="cd00030">
    <property type="entry name" value="C2"/>
    <property type="match status" value="1"/>
</dbReference>
<dbReference type="EMBL" id="HBNS01056992">
    <property type="protein sequence ID" value="CAE4660906.1"/>
    <property type="molecule type" value="Transcribed_RNA"/>
</dbReference>
<name>A0A7S4T1T8_9STRA</name>
<dbReference type="Pfam" id="PF00168">
    <property type="entry name" value="C2"/>
    <property type="match status" value="1"/>
</dbReference>
<proteinExistence type="predicted"/>
<dbReference type="CDD" id="cd06974">
    <property type="entry name" value="TerD_like"/>
    <property type="match status" value="2"/>
</dbReference>
<dbReference type="InterPro" id="IPR051324">
    <property type="entry name" value="Stress/Tellurium_Resist"/>
</dbReference>
<dbReference type="Gene3D" id="2.60.60.30">
    <property type="entry name" value="sav2460 like domains"/>
    <property type="match status" value="2"/>
</dbReference>
<dbReference type="PROSITE" id="PS50004">
    <property type="entry name" value="C2"/>
    <property type="match status" value="1"/>
</dbReference>
<evidence type="ECO:0000259" key="1">
    <source>
        <dbReference type="PROSITE" id="PS50004"/>
    </source>
</evidence>
<protein>
    <recommendedName>
        <fullName evidence="1">C2 domain-containing protein</fullName>
    </recommendedName>
</protein>
<dbReference type="InterPro" id="IPR035892">
    <property type="entry name" value="C2_domain_sf"/>
</dbReference>
<accession>A0A7S4T1T8</accession>
<reference evidence="2" key="1">
    <citation type="submission" date="2021-01" db="EMBL/GenBank/DDBJ databases">
        <authorList>
            <person name="Corre E."/>
            <person name="Pelletier E."/>
            <person name="Niang G."/>
            <person name="Scheremetjew M."/>
            <person name="Finn R."/>
            <person name="Kale V."/>
            <person name="Holt S."/>
            <person name="Cochrane G."/>
            <person name="Meng A."/>
            <person name="Brown T."/>
            <person name="Cohen L."/>
        </authorList>
    </citation>
    <scope>NUCLEOTIDE SEQUENCE</scope>
    <source>
        <strain evidence="2">GSO104</strain>
    </source>
</reference>